<dbReference type="AlphaFoldDB" id="A0A9D2L926"/>
<organism evidence="5 6">
    <name type="scientific">Candidatus Enterocloster faecavium</name>
    <dbReference type="NCBI Taxonomy" id="2838560"/>
    <lineage>
        <taxon>Bacteria</taxon>
        <taxon>Bacillati</taxon>
        <taxon>Bacillota</taxon>
        <taxon>Clostridia</taxon>
        <taxon>Lachnospirales</taxon>
        <taxon>Lachnospiraceae</taxon>
        <taxon>Enterocloster</taxon>
    </lineage>
</organism>
<sequence length="649" mass="70187">MNREFERENELEYERRSRGRSRRKGAPEASGGPEGARTMASEVSSQRAARFTSHYQGARASHTEETERPLHGASRRLGAGGGESGKKTSSQEGWIDLDEPRGGSGPSSGRPGPRVGGQKGKKEEDPQKNAKKRLRRIIITLVAAEFLALCLIFSCRYVVQKMNLIGRNTGFNMADMTNPNLSHEKLETMQGYWTVALFGVDSRGDNVARQTNSDVIIIANVNMDTGEIKLVSVYRDSYLNIDEGNSYNKINQAYFLGGAEQAISALNRNLDLQIDDYGTFNWKTVAQAINILGGVDVNLSKAEFYYINAYITETVKATGIGSTQLTHAGENHLDGIQAVAYARLRNMDTDFARTERQREVIGQAFEKMKKADFATINNVMETVLKGIETNISYDDLLPAAMNLTKYHISETTGFPTAREDANMGKKGACVIPATLESNVKILHEFLFGEEDYEPSDKVKQISAKISADSGKYKEAAPIGSVGTDGGYIPSPTTTAAEREDEETTVSDETTGTEETTGLHPSIGDDWIDGEYLDGLELETDEDGNYIDPPEGYGPGYEYTRPAPTRESESPGHGTVAHPTDAPTRSDDALTGPGVPTTAPTTAPAAPTGASTEAQSPENPTTSAAVTPATRPEVVQDNTSGGPGSVILTP</sequence>
<feature type="compositionally biased region" description="Basic and acidic residues" evidence="2">
    <location>
        <begin position="1"/>
        <end position="16"/>
    </location>
</feature>
<evidence type="ECO:0000313" key="6">
    <source>
        <dbReference type="Proteomes" id="UP000886804"/>
    </source>
</evidence>
<proteinExistence type="inferred from homology"/>
<evidence type="ECO:0000259" key="4">
    <source>
        <dbReference type="Pfam" id="PF03816"/>
    </source>
</evidence>
<dbReference type="Gene3D" id="3.40.630.190">
    <property type="entry name" value="LCP protein"/>
    <property type="match status" value="1"/>
</dbReference>
<feature type="domain" description="Cell envelope-related transcriptional attenuator" evidence="4">
    <location>
        <begin position="212"/>
        <end position="369"/>
    </location>
</feature>
<protein>
    <submittedName>
        <fullName evidence="5">LCP family protein</fullName>
    </submittedName>
</protein>
<feature type="compositionally biased region" description="Polar residues" evidence="2">
    <location>
        <begin position="610"/>
        <end position="624"/>
    </location>
</feature>
<feature type="transmembrane region" description="Helical" evidence="3">
    <location>
        <begin position="137"/>
        <end position="159"/>
    </location>
</feature>
<reference evidence="5" key="2">
    <citation type="submission" date="2021-04" db="EMBL/GenBank/DDBJ databases">
        <authorList>
            <person name="Gilroy R."/>
        </authorList>
    </citation>
    <scope>NUCLEOTIDE SEQUENCE</scope>
    <source>
        <strain evidence="5">CHK188-4685</strain>
    </source>
</reference>
<dbReference type="InterPro" id="IPR050922">
    <property type="entry name" value="LytR/CpsA/Psr_CW_biosynth"/>
</dbReference>
<accession>A0A9D2L926</accession>
<name>A0A9D2L926_9FIRM</name>
<keyword evidence="3" id="KW-0812">Transmembrane</keyword>
<evidence type="ECO:0000313" key="5">
    <source>
        <dbReference type="EMBL" id="HJB08249.1"/>
    </source>
</evidence>
<feature type="region of interest" description="Disordered" evidence="2">
    <location>
        <begin position="1"/>
        <end position="130"/>
    </location>
</feature>
<feature type="compositionally biased region" description="Basic and acidic residues" evidence="2">
    <location>
        <begin position="61"/>
        <end position="70"/>
    </location>
</feature>
<dbReference type="Proteomes" id="UP000886804">
    <property type="component" value="Unassembled WGS sequence"/>
</dbReference>
<evidence type="ECO:0000256" key="1">
    <source>
        <dbReference type="ARBA" id="ARBA00006068"/>
    </source>
</evidence>
<feature type="compositionally biased region" description="Acidic residues" evidence="2">
    <location>
        <begin position="525"/>
        <end position="544"/>
    </location>
</feature>
<keyword evidence="3" id="KW-1133">Transmembrane helix</keyword>
<comment type="caution">
    <text evidence="5">The sequence shown here is derived from an EMBL/GenBank/DDBJ whole genome shotgun (WGS) entry which is preliminary data.</text>
</comment>
<reference evidence="5" key="1">
    <citation type="journal article" date="2021" name="PeerJ">
        <title>Extensive microbial diversity within the chicken gut microbiome revealed by metagenomics and culture.</title>
        <authorList>
            <person name="Gilroy R."/>
            <person name="Ravi A."/>
            <person name="Getino M."/>
            <person name="Pursley I."/>
            <person name="Horton D.L."/>
            <person name="Alikhan N.F."/>
            <person name="Baker D."/>
            <person name="Gharbi K."/>
            <person name="Hall N."/>
            <person name="Watson M."/>
            <person name="Adriaenssens E.M."/>
            <person name="Foster-Nyarko E."/>
            <person name="Jarju S."/>
            <person name="Secka A."/>
            <person name="Antonio M."/>
            <person name="Oren A."/>
            <person name="Chaudhuri R.R."/>
            <person name="La Ragione R."/>
            <person name="Hildebrand F."/>
            <person name="Pallen M.J."/>
        </authorList>
    </citation>
    <scope>NUCLEOTIDE SEQUENCE</scope>
    <source>
        <strain evidence="5">CHK188-4685</strain>
    </source>
</reference>
<dbReference type="PANTHER" id="PTHR33392">
    <property type="entry name" value="POLYISOPRENYL-TEICHOIC ACID--PEPTIDOGLYCAN TEICHOIC ACID TRANSFERASE TAGU"/>
    <property type="match status" value="1"/>
</dbReference>
<dbReference type="NCBIfam" id="TIGR00350">
    <property type="entry name" value="lytR_cpsA_psr"/>
    <property type="match status" value="1"/>
</dbReference>
<feature type="compositionally biased region" description="Low complexity" evidence="2">
    <location>
        <begin position="590"/>
        <end position="609"/>
    </location>
</feature>
<comment type="similarity">
    <text evidence="1">Belongs to the LytR/CpsA/Psr (LCP) family.</text>
</comment>
<gene>
    <name evidence="5" type="ORF">H9716_10385</name>
</gene>
<evidence type="ECO:0000256" key="3">
    <source>
        <dbReference type="SAM" id="Phobius"/>
    </source>
</evidence>
<feature type="region of interest" description="Disordered" evidence="2">
    <location>
        <begin position="472"/>
        <end position="649"/>
    </location>
</feature>
<dbReference type="InterPro" id="IPR004474">
    <property type="entry name" value="LytR_CpsA_psr"/>
</dbReference>
<dbReference type="PANTHER" id="PTHR33392:SF6">
    <property type="entry name" value="POLYISOPRENYL-TEICHOIC ACID--PEPTIDOGLYCAN TEICHOIC ACID TRANSFERASE TAGU"/>
    <property type="match status" value="1"/>
</dbReference>
<evidence type="ECO:0000256" key="2">
    <source>
        <dbReference type="SAM" id="MobiDB-lite"/>
    </source>
</evidence>
<keyword evidence="3" id="KW-0472">Membrane</keyword>
<dbReference type="Pfam" id="PF03816">
    <property type="entry name" value="LytR_cpsA_psr"/>
    <property type="match status" value="1"/>
</dbReference>
<dbReference type="EMBL" id="DWYS01000123">
    <property type="protein sequence ID" value="HJB08249.1"/>
    <property type="molecule type" value="Genomic_DNA"/>
</dbReference>
<feature type="compositionally biased region" description="Low complexity" evidence="2">
    <location>
        <begin position="506"/>
        <end position="515"/>
    </location>
</feature>